<feature type="transmembrane region" description="Helical" evidence="1">
    <location>
        <begin position="146"/>
        <end position="172"/>
    </location>
</feature>
<feature type="transmembrane region" description="Helical" evidence="1">
    <location>
        <begin position="71"/>
        <end position="92"/>
    </location>
</feature>
<reference evidence="2" key="2">
    <citation type="submission" date="2023-05" db="EMBL/GenBank/DDBJ databases">
        <authorList>
            <consortium name="Lawrence Berkeley National Laboratory"/>
            <person name="Steindorff A."/>
            <person name="Hensen N."/>
            <person name="Bonometti L."/>
            <person name="Westerberg I."/>
            <person name="Brannstrom I.O."/>
            <person name="Guillou S."/>
            <person name="Cros-Aarteil S."/>
            <person name="Calhoun S."/>
            <person name="Haridas S."/>
            <person name="Kuo A."/>
            <person name="Mondo S."/>
            <person name="Pangilinan J."/>
            <person name="Riley R."/>
            <person name="Labutti K."/>
            <person name="Andreopoulos B."/>
            <person name="Lipzen A."/>
            <person name="Chen C."/>
            <person name="Yanf M."/>
            <person name="Daum C."/>
            <person name="Ng V."/>
            <person name="Clum A."/>
            <person name="Ohm R."/>
            <person name="Martin F."/>
            <person name="Silar P."/>
            <person name="Natvig D."/>
            <person name="Lalanne C."/>
            <person name="Gautier V."/>
            <person name="Ament-Velasquez S.L."/>
            <person name="Kruys A."/>
            <person name="Hutchinson M.I."/>
            <person name="Powell A.J."/>
            <person name="Barry K."/>
            <person name="Miller A.N."/>
            <person name="Grigoriev I.V."/>
            <person name="Debuchy R."/>
            <person name="Gladieux P."/>
            <person name="Thoren M.H."/>
            <person name="Johannesson H."/>
        </authorList>
    </citation>
    <scope>NUCLEOTIDE SEQUENCE</scope>
    <source>
        <strain evidence="2">CBS 315.58</strain>
    </source>
</reference>
<keyword evidence="1" id="KW-0812">Transmembrane</keyword>
<evidence type="ECO:0000256" key="1">
    <source>
        <dbReference type="SAM" id="Phobius"/>
    </source>
</evidence>
<evidence type="ECO:0000313" key="3">
    <source>
        <dbReference type="Proteomes" id="UP001303160"/>
    </source>
</evidence>
<dbReference type="Proteomes" id="UP001303160">
    <property type="component" value="Unassembled WGS sequence"/>
</dbReference>
<sequence>MFDHIGLFTRCSPSACTPFPSTRFCSSLPSHQPPRSYSYTTHHQTRGTTTTTTTTAAAPSTFCTKWRSAGALLNISAIFTLVAAITTLFIVLSKHNSHGRRHGWKVLAGVMGLAGVLEIGAVGIVAEVRDYEQMFQIPEYELGDGWWMGLGGGLMGVVLALGVGVMALMGWIEEEREVDDRDRGR</sequence>
<dbReference type="AlphaFoldDB" id="A0AAN6XPC7"/>
<comment type="caution">
    <text evidence="2">The sequence shown here is derived from an EMBL/GenBank/DDBJ whole genome shotgun (WGS) entry which is preliminary data.</text>
</comment>
<keyword evidence="3" id="KW-1185">Reference proteome</keyword>
<accession>A0AAN6XPC7</accession>
<gene>
    <name evidence="2" type="ORF">QBC40DRAFT_262628</name>
</gene>
<evidence type="ECO:0000313" key="2">
    <source>
        <dbReference type="EMBL" id="KAK4203281.1"/>
    </source>
</evidence>
<keyword evidence="1" id="KW-0472">Membrane</keyword>
<feature type="transmembrane region" description="Helical" evidence="1">
    <location>
        <begin position="104"/>
        <end position="126"/>
    </location>
</feature>
<protein>
    <submittedName>
        <fullName evidence="2">Uncharacterized protein</fullName>
    </submittedName>
</protein>
<dbReference type="Gene3D" id="1.20.140.150">
    <property type="match status" value="1"/>
</dbReference>
<organism evidence="2 3">
    <name type="scientific">Triangularia verruculosa</name>
    <dbReference type="NCBI Taxonomy" id="2587418"/>
    <lineage>
        <taxon>Eukaryota</taxon>
        <taxon>Fungi</taxon>
        <taxon>Dikarya</taxon>
        <taxon>Ascomycota</taxon>
        <taxon>Pezizomycotina</taxon>
        <taxon>Sordariomycetes</taxon>
        <taxon>Sordariomycetidae</taxon>
        <taxon>Sordariales</taxon>
        <taxon>Podosporaceae</taxon>
        <taxon>Triangularia</taxon>
    </lineage>
</organism>
<proteinExistence type="predicted"/>
<reference evidence="2" key="1">
    <citation type="journal article" date="2023" name="Mol. Phylogenet. Evol.">
        <title>Genome-scale phylogeny and comparative genomics of the fungal order Sordariales.</title>
        <authorList>
            <person name="Hensen N."/>
            <person name="Bonometti L."/>
            <person name="Westerberg I."/>
            <person name="Brannstrom I.O."/>
            <person name="Guillou S."/>
            <person name="Cros-Aarteil S."/>
            <person name="Calhoun S."/>
            <person name="Haridas S."/>
            <person name="Kuo A."/>
            <person name="Mondo S."/>
            <person name="Pangilinan J."/>
            <person name="Riley R."/>
            <person name="LaButti K."/>
            <person name="Andreopoulos B."/>
            <person name="Lipzen A."/>
            <person name="Chen C."/>
            <person name="Yan M."/>
            <person name="Daum C."/>
            <person name="Ng V."/>
            <person name="Clum A."/>
            <person name="Steindorff A."/>
            <person name="Ohm R.A."/>
            <person name="Martin F."/>
            <person name="Silar P."/>
            <person name="Natvig D.O."/>
            <person name="Lalanne C."/>
            <person name="Gautier V."/>
            <person name="Ament-Velasquez S.L."/>
            <person name="Kruys A."/>
            <person name="Hutchinson M.I."/>
            <person name="Powell A.J."/>
            <person name="Barry K."/>
            <person name="Miller A.N."/>
            <person name="Grigoriev I.V."/>
            <person name="Debuchy R."/>
            <person name="Gladieux P."/>
            <person name="Hiltunen Thoren M."/>
            <person name="Johannesson H."/>
        </authorList>
    </citation>
    <scope>NUCLEOTIDE SEQUENCE</scope>
    <source>
        <strain evidence="2">CBS 315.58</strain>
    </source>
</reference>
<dbReference type="EMBL" id="MU863890">
    <property type="protein sequence ID" value="KAK4203281.1"/>
    <property type="molecule type" value="Genomic_DNA"/>
</dbReference>
<name>A0AAN6XPC7_9PEZI</name>
<keyword evidence="1" id="KW-1133">Transmembrane helix</keyword>